<dbReference type="OrthoDB" id="2922172at2759"/>
<organism evidence="1 2">
    <name type="scientific">Mycena venus</name>
    <dbReference type="NCBI Taxonomy" id="2733690"/>
    <lineage>
        <taxon>Eukaryota</taxon>
        <taxon>Fungi</taxon>
        <taxon>Dikarya</taxon>
        <taxon>Basidiomycota</taxon>
        <taxon>Agaricomycotina</taxon>
        <taxon>Agaricomycetes</taxon>
        <taxon>Agaricomycetidae</taxon>
        <taxon>Agaricales</taxon>
        <taxon>Marasmiineae</taxon>
        <taxon>Mycenaceae</taxon>
        <taxon>Mycena</taxon>
    </lineage>
</organism>
<accession>A0A8H6Z483</accession>
<comment type="caution">
    <text evidence="1">The sequence shown here is derived from an EMBL/GenBank/DDBJ whole genome shotgun (WGS) entry which is preliminary data.</text>
</comment>
<dbReference type="EMBL" id="JACAZI010000002">
    <property type="protein sequence ID" value="KAF7369005.1"/>
    <property type="molecule type" value="Genomic_DNA"/>
</dbReference>
<protein>
    <submittedName>
        <fullName evidence="1">F-box domain-containing protein</fullName>
    </submittedName>
</protein>
<sequence>MNTVILPSDTPATLHSAQSPFHITSIPPEILAEIFLICCKDALVSAASIADVHRAPMLLTLVSSHWRGICLSTRRLWDNLNFRVTPTSMPPPRLRPPDNGEVRHAPSSCIPRDHASNVACIASVLTANIGCAVQAQDRLKQLSLDISSSDIPTAFWGQSRILPLLSSVVIKFKDTEVCDFEMDSTVVRLFKTTPCLREVAIRAHDPPAAFWAFSFTWSELAVLSLRIHPSLGEGRAIPIQCPRLRVFDVLLFQEDEDSNMQPSKSICYFRDLWDLTIIFDLSLHGEELLPLFFEPFALPSLRDLCIGSHAGLARILPELYNRAPFKLQNLVLMELDLTTDNIIPFLKLVPTLQTIHLECFDFNDTTFADFTFDPCAPVPSLTLPLLTSLAFANMEYDPNEIRFHRDIFASSAESVSQYRDGCNTAFPLVAYLDIFLNWTPSDSDVERRLVEASSTGVTVRYSRVDNRLFPTD</sequence>
<dbReference type="SUPFAM" id="SSF52047">
    <property type="entry name" value="RNI-like"/>
    <property type="match status" value="1"/>
</dbReference>
<name>A0A8H6Z483_9AGAR</name>
<evidence type="ECO:0000313" key="1">
    <source>
        <dbReference type="EMBL" id="KAF7369005.1"/>
    </source>
</evidence>
<gene>
    <name evidence="1" type="ORF">MVEN_00227200</name>
</gene>
<keyword evidence="2" id="KW-1185">Reference proteome</keyword>
<dbReference type="AlphaFoldDB" id="A0A8H6Z483"/>
<proteinExistence type="predicted"/>
<evidence type="ECO:0000313" key="2">
    <source>
        <dbReference type="Proteomes" id="UP000620124"/>
    </source>
</evidence>
<reference evidence="1" key="1">
    <citation type="submission" date="2020-05" db="EMBL/GenBank/DDBJ databases">
        <title>Mycena genomes resolve the evolution of fungal bioluminescence.</title>
        <authorList>
            <person name="Tsai I.J."/>
        </authorList>
    </citation>
    <scope>NUCLEOTIDE SEQUENCE</scope>
    <source>
        <strain evidence="1">CCC161011</strain>
    </source>
</reference>
<dbReference type="Proteomes" id="UP000620124">
    <property type="component" value="Unassembled WGS sequence"/>
</dbReference>